<dbReference type="STRING" id="1802448.A2672_00345"/>
<sequence length="298" mass="32205">MPWFIYSFIAASAVTGAFLCVRRLTDLGFSPRLVLVFNITVIFLGFAVLNVLSGTLTTMWFAESFPLFLGVMVAVGVVAMGVNLANYIAVQRAPNPGYARAIISSSPIPLAILSVLFFQSPLGWGNFLGTVFMLAGVVLLVLKRNQDKADGTSSRRWLLPSFLALAGMVFVVLGLKEATLIGGFGPNEINFLGFGTQLALFALFSRAAIQEDVRKNREHLGPLFLFVGLGGLFSMGANYFIVMGIELAPNPAYHEALFSTNVLYLTLLSVPLLGLRLERRRLLGVVAVLLGVSAILLL</sequence>
<evidence type="ECO:0000256" key="1">
    <source>
        <dbReference type="SAM" id="Phobius"/>
    </source>
</evidence>
<name>A0A1G2R0X4_9BACT</name>
<dbReference type="SUPFAM" id="SSF103481">
    <property type="entry name" value="Multidrug resistance efflux transporter EmrE"/>
    <property type="match status" value="2"/>
</dbReference>
<feature type="transmembrane region" description="Helical" evidence="1">
    <location>
        <begin position="124"/>
        <end position="142"/>
    </location>
</feature>
<feature type="transmembrane region" description="Helical" evidence="1">
    <location>
        <begin position="33"/>
        <end position="53"/>
    </location>
</feature>
<dbReference type="EMBL" id="MHTT01000001">
    <property type="protein sequence ID" value="OHA66534.1"/>
    <property type="molecule type" value="Genomic_DNA"/>
</dbReference>
<feature type="transmembrane region" description="Helical" evidence="1">
    <location>
        <begin position="221"/>
        <end position="245"/>
    </location>
</feature>
<keyword evidence="1" id="KW-1133">Transmembrane helix</keyword>
<feature type="transmembrane region" description="Helical" evidence="1">
    <location>
        <begin position="257"/>
        <end position="275"/>
    </location>
</feature>
<accession>A0A1G2R0X4</accession>
<evidence type="ECO:0008006" key="4">
    <source>
        <dbReference type="Google" id="ProtNLM"/>
    </source>
</evidence>
<gene>
    <name evidence="2" type="ORF">A2672_00345</name>
</gene>
<proteinExistence type="predicted"/>
<dbReference type="Proteomes" id="UP000178065">
    <property type="component" value="Unassembled WGS sequence"/>
</dbReference>
<reference evidence="2 3" key="1">
    <citation type="journal article" date="2016" name="Nat. Commun.">
        <title>Thousands of microbial genomes shed light on interconnected biogeochemical processes in an aquifer system.</title>
        <authorList>
            <person name="Anantharaman K."/>
            <person name="Brown C.T."/>
            <person name="Hug L.A."/>
            <person name="Sharon I."/>
            <person name="Castelle C.J."/>
            <person name="Probst A.J."/>
            <person name="Thomas B.C."/>
            <person name="Singh A."/>
            <person name="Wilkins M.J."/>
            <person name="Karaoz U."/>
            <person name="Brodie E.L."/>
            <person name="Williams K.H."/>
            <person name="Hubbard S.S."/>
            <person name="Banfield J.F."/>
        </authorList>
    </citation>
    <scope>NUCLEOTIDE SEQUENCE [LARGE SCALE GENOMIC DNA]</scope>
</reference>
<protein>
    <recommendedName>
        <fullName evidence="4">EamA domain-containing protein</fullName>
    </recommendedName>
</protein>
<feature type="transmembrane region" description="Helical" evidence="1">
    <location>
        <begin position="6"/>
        <end position="21"/>
    </location>
</feature>
<organism evidence="2 3">
    <name type="scientific">Candidatus Wildermuthbacteria bacterium RIFCSPHIGHO2_01_FULL_49_22b</name>
    <dbReference type="NCBI Taxonomy" id="1802448"/>
    <lineage>
        <taxon>Bacteria</taxon>
        <taxon>Candidatus Wildermuthiibacteriota</taxon>
    </lineage>
</organism>
<feature type="transmembrane region" description="Helical" evidence="1">
    <location>
        <begin position="191"/>
        <end position="209"/>
    </location>
</feature>
<evidence type="ECO:0000313" key="3">
    <source>
        <dbReference type="Proteomes" id="UP000178065"/>
    </source>
</evidence>
<keyword evidence="1" id="KW-0472">Membrane</keyword>
<comment type="caution">
    <text evidence="2">The sequence shown here is derived from an EMBL/GenBank/DDBJ whole genome shotgun (WGS) entry which is preliminary data.</text>
</comment>
<feature type="transmembrane region" description="Helical" evidence="1">
    <location>
        <begin position="65"/>
        <end position="85"/>
    </location>
</feature>
<dbReference type="InterPro" id="IPR037185">
    <property type="entry name" value="EmrE-like"/>
</dbReference>
<feature type="transmembrane region" description="Helical" evidence="1">
    <location>
        <begin position="97"/>
        <end position="118"/>
    </location>
</feature>
<feature type="transmembrane region" description="Helical" evidence="1">
    <location>
        <begin position="162"/>
        <end position="185"/>
    </location>
</feature>
<keyword evidence="1" id="KW-0812">Transmembrane</keyword>
<dbReference type="AlphaFoldDB" id="A0A1G2R0X4"/>
<evidence type="ECO:0000313" key="2">
    <source>
        <dbReference type="EMBL" id="OHA66534.1"/>
    </source>
</evidence>
<feature type="transmembrane region" description="Helical" evidence="1">
    <location>
        <begin position="282"/>
        <end position="297"/>
    </location>
</feature>